<keyword evidence="5" id="KW-0547">Nucleotide-binding</keyword>
<proteinExistence type="predicted"/>
<dbReference type="Pfam" id="PF00512">
    <property type="entry name" value="HisKA"/>
    <property type="match status" value="1"/>
</dbReference>
<dbReference type="Pfam" id="PF07494">
    <property type="entry name" value="Reg_prop"/>
    <property type="match status" value="6"/>
</dbReference>
<dbReference type="SUPFAM" id="SSF47384">
    <property type="entry name" value="Homodimeric domain of signal transducing histidine kinase"/>
    <property type="match status" value="1"/>
</dbReference>
<dbReference type="Pfam" id="PF12833">
    <property type="entry name" value="HTH_18"/>
    <property type="match status" value="1"/>
</dbReference>
<keyword evidence="6" id="KW-0418">Kinase</keyword>
<dbReference type="SMART" id="SM00387">
    <property type="entry name" value="HATPase_c"/>
    <property type="match status" value="1"/>
</dbReference>
<evidence type="ECO:0000313" key="13">
    <source>
        <dbReference type="Proteomes" id="UP000266497"/>
    </source>
</evidence>
<evidence type="ECO:0000256" key="9">
    <source>
        <dbReference type="ARBA" id="ARBA00023015"/>
    </source>
</evidence>
<dbReference type="FunFam" id="3.40.50.2300:FF:000138">
    <property type="entry name" value="Two-component system sensor histidine kinase/response regulator"/>
    <property type="match status" value="1"/>
</dbReference>
<dbReference type="CDD" id="cd17574">
    <property type="entry name" value="REC_OmpR"/>
    <property type="match status" value="1"/>
</dbReference>
<evidence type="ECO:0000256" key="2">
    <source>
        <dbReference type="ARBA" id="ARBA00012438"/>
    </source>
</evidence>
<dbReference type="Gene3D" id="3.30.565.10">
    <property type="entry name" value="Histidine kinase-like ATPase, C-terminal domain"/>
    <property type="match status" value="1"/>
</dbReference>
<name>A0A395UN21_PHOVU</name>
<dbReference type="GO" id="GO:0043565">
    <property type="term" value="F:sequence-specific DNA binding"/>
    <property type="evidence" value="ECO:0007669"/>
    <property type="project" value="InterPro"/>
</dbReference>
<evidence type="ECO:0000256" key="11">
    <source>
        <dbReference type="ARBA" id="ARBA00023163"/>
    </source>
</evidence>
<dbReference type="InterPro" id="IPR011110">
    <property type="entry name" value="Reg_prop"/>
</dbReference>
<reference evidence="12 13" key="1">
    <citation type="submission" date="2018-08" db="EMBL/GenBank/DDBJ databases">
        <title>A genome reference for cultivated species of the human gut microbiota.</title>
        <authorList>
            <person name="Zou Y."/>
            <person name="Xue W."/>
            <person name="Luo G."/>
        </authorList>
    </citation>
    <scope>NUCLEOTIDE SEQUENCE [LARGE SCALE GENOMIC DNA]</scope>
    <source>
        <strain evidence="12 13">AF25-30LB</strain>
    </source>
</reference>
<dbReference type="PANTHER" id="PTHR43547:SF2">
    <property type="entry name" value="HYBRID SIGNAL TRANSDUCTION HISTIDINE KINASE C"/>
    <property type="match status" value="1"/>
</dbReference>
<dbReference type="PROSITE" id="PS01124">
    <property type="entry name" value="HTH_ARAC_FAMILY_2"/>
    <property type="match status" value="1"/>
</dbReference>
<keyword evidence="7" id="KW-0067">ATP-binding</keyword>
<dbReference type="RefSeq" id="WP_117893318.1">
    <property type="nucleotide sequence ID" value="NZ_CP143952.1"/>
</dbReference>
<accession>A0A395UN21</accession>
<dbReference type="InterPro" id="IPR011006">
    <property type="entry name" value="CheY-like_superfamily"/>
</dbReference>
<evidence type="ECO:0000256" key="6">
    <source>
        <dbReference type="ARBA" id="ARBA00022777"/>
    </source>
</evidence>
<dbReference type="Proteomes" id="UP000266497">
    <property type="component" value="Unassembled WGS sequence"/>
</dbReference>
<dbReference type="GO" id="GO:0000155">
    <property type="term" value="F:phosphorelay sensor kinase activity"/>
    <property type="evidence" value="ECO:0007669"/>
    <property type="project" value="InterPro"/>
</dbReference>
<dbReference type="InterPro" id="IPR018060">
    <property type="entry name" value="HTH_AraC"/>
</dbReference>
<dbReference type="InterPro" id="IPR004358">
    <property type="entry name" value="Sig_transdc_His_kin-like_C"/>
</dbReference>
<dbReference type="SUPFAM" id="SSF52172">
    <property type="entry name" value="CheY-like"/>
    <property type="match status" value="1"/>
</dbReference>
<dbReference type="PANTHER" id="PTHR43547">
    <property type="entry name" value="TWO-COMPONENT HISTIDINE KINASE"/>
    <property type="match status" value="1"/>
</dbReference>
<evidence type="ECO:0000256" key="8">
    <source>
        <dbReference type="ARBA" id="ARBA00023012"/>
    </source>
</evidence>
<dbReference type="PROSITE" id="PS50110">
    <property type="entry name" value="RESPONSE_REGULATORY"/>
    <property type="match status" value="1"/>
</dbReference>
<organism evidence="12 13">
    <name type="scientific">Phocaeicola vulgatus</name>
    <name type="common">Bacteroides vulgatus</name>
    <dbReference type="NCBI Taxonomy" id="821"/>
    <lineage>
        <taxon>Bacteria</taxon>
        <taxon>Pseudomonadati</taxon>
        <taxon>Bacteroidota</taxon>
        <taxon>Bacteroidia</taxon>
        <taxon>Bacteroidales</taxon>
        <taxon>Bacteroidaceae</taxon>
        <taxon>Phocaeicola</taxon>
    </lineage>
</organism>
<keyword evidence="8" id="KW-0902">Two-component regulatory system</keyword>
<dbReference type="CDD" id="cd00082">
    <property type="entry name" value="HisKA"/>
    <property type="match status" value="1"/>
</dbReference>
<dbReference type="InterPro" id="IPR001789">
    <property type="entry name" value="Sig_transdc_resp-reg_receiver"/>
</dbReference>
<keyword evidence="11" id="KW-0804">Transcription</keyword>
<dbReference type="Gene3D" id="1.10.10.60">
    <property type="entry name" value="Homeodomain-like"/>
    <property type="match status" value="1"/>
</dbReference>
<dbReference type="InterPro" id="IPR005467">
    <property type="entry name" value="His_kinase_dom"/>
</dbReference>
<dbReference type="InterPro" id="IPR036890">
    <property type="entry name" value="HATPase_C_sf"/>
</dbReference>
<dbReference type="FunFam" id="1.10.287.130:FF:000045">
    <property type="entry name" value="Two-component system sensor histidine kinase/response regulator"/>
    <property type="match status" value="1"/>
</dbReference>
<dbReference type="FunFam" id="3.30.565.10:FF:000037">
    <property type="entry name" value="Hybrid sensor histidine kinase/response regulator"/>
    <property type="match status" value="1"/>
</dbReference>
<dbReference type="Gene3D" id="3.40.50.2300">
    <property type="match status" value="1"/>
</dbReference>
<dbReference type="InterPro" id="IPR009057">
    <property type="entry name" value="Homeodomain-like_sf"/>
</dbReference>
<dbReference type="EMBL" id="QRUD01000045">
    <property type="protein sequence ID" value="RGR37044.1"/>
    <property type="molecule type" value="Genomic_DNA"/>
</dbReference>
<dbReference type="InterPro" id="IPR013783">
    <property type="entry name" value="Ig-like_fold"/>
</dbReference>
<sequence>MMKHTILILFLFLSLLCHGQSYKFFTTDRELSSSLINKIYQDRNGMIWIATEDGLNRYDGAKFITYKHDPENEYSLCHNYVRVLYEDSKGRLFVGTYNGIQLYDPETDSFSARAQWEDGKTFDSNIMSILERRNGEIWVSGNNLCTITITQGKLTAHKLDLPIPTQMTDYMIEDRQHNLWVTQGENGIYRLSADNKSKHFLKQEKGMTIVDLYEDNYGDIYLATIGKGLLKYNQPAEEFIPILYKGKQNLPIKSICQISQNELCLGTDGKGTKIFNIPKQLITDYPFDNNYLDSGTSKVHSVLKDNAGNLWIAIYQKGVMMIPAQPNSFKYIGYKSINKNIIGSNCITSLCRDHEGILWIGTDNDGIYGITTELKQKVHYAPHDSPSSVPSTVFGLYEDSEHNLWFGSYTNGLGRLDKKTGQCSYLQNLTDKNGNRIQRVYDLVEDQDKRLWIATMGAGLFYYDLKTGQSVYDPKFNAATKKYKWISCLLYAGDNHLYVGTYDGIRCIDLSTDDFKTEEILSRHIIHSLYEDPQGNIWIGNSEGLAEWNPQTQQLKTYTTAHGLSSNAVYAIKGDGQDNLWISTNAGMSRFNLNTHTFSNFYADDGLQGNEFSKNASFADHNGILWFGGTNGITYFNPQEITNPAKKWNVRIIDFYLHDQPIRKGMLSGGKEIINTSVFEARDFHLSHNDNAFSIEFSTRELNNSERITYLYTINNTPWVKLPKGVNRVSFSDLPPSDYHFRIKAEDYLLESDTDEITIHIAPAWWASGWAMLIYALLAVAAVYGIILQMRHRYRIRQEMMQHIHAEQINEAKLQFFINISHEIRTPMSLIISPLQKLMTNDTDHERQKNYRIIWRNSERILRLVNQLMDIRKIDKGQMSLVFRETEMTGFINDLCETFTEQANKKQITLQFHHEGADHLKLWVDPVNFDKIILNILSNAFKFTPEGGSVDIRLRTGKDSTLPKPLQQYAEITVTDSGIGIAPKETEHIFERFYQIRNSQNNSNIGTGIGLHLTRSLVELHHGDIRVENNPDGQPGCSFIIRMPLGCAHLRKEEMEADKAPLFHTPAPVLPVPYETEEEENGKTRTKTKYKVLVVEDDEDIRRYICRELASDYHTLESCNGKEALESIFNKTPDLVISDVMMPEMDGLTLCRKIKQNVNLNHIPVILLTAKTREEDNLEGLETGADAYMTKPFHIEILRKTAANLIRSRERLRNTYTGQQTQGDKIQPIEVQSPDDKLMERIMRVINENLSNPNLTVEMITTEVGISRVHLHRKLKELTNQTTRDFIRNIRLKQAAELLSKKRYTIAEVADLTGFTNPNNFSTAFKDLYGMPPSMYMEQHLKQDKNKEEAVSK</sequence>
<keyword evidence="10" id="KW-0238">DNA-binding</keyword>
<dbReference type="SMART" id="SM00448">
    <property type="entry name" value="REC"/>
    <property type="match status" value="1"/>
</dbReference>
<evidence type="ECO:0000256" key="10">
    <source>
        <dbReference type="ARBA" id="ARBA00023125"/>
    </source>
</evidence>
<comment type="catalytic activity">
    <reaction evidence="1">
        <text>ATP + protein L-histidine = ADP + protein N-phospho-L-histidine.</text>
        <dbReference type="EC" id="2.7.13.3"/>
    </reaction>
</comment>
<gene>
    <name evidence="12" type="ORF">DWY53_15145</name>
</gene>
<dbReference type="EC" id="2.7.13.3" evidence="2"/>
<keyword evidence="3" id="KW-0597">Phosphoprotein</keyword>
<dbReference type="InterPro" id="IPR036097">
    <property type="entry name" value="HisK_dim/P_sf"/>
</dbReference>
<dbReference type="Gene3D" id="2.130.10.10">
    <property type="entry name" value="YVTN repeat-like/Quinoprotein amine dehydrogenase"/>
    <property type="match status" value="2"/>
</dbReference>
<dbReference type="InterPro" id="IPR003594">
    <property type="entry name" value="HATPase_dom"/>
</dbReference>
<dbReference type="SUPFAM" id="SSF46689">
    <property type="entry name" value="Homeodomain-like"/>
    <property type="match status" value="1"/>
</dbReference>
<dbReference type="GO" id="GO:0003700">
    <property type="term" value="F:DNA-binding transcription factor activity"/>
    <property type="evidence" value="ECO:0007669"/>
    <property type="project" value="InterPro"/>
</dbReference>
<dbReference type="PRINTS" id="PR00344">
    <property type="entry name" value="BCTRLSENSOR"/>
</dbReference>
<evidence type="ECO:0000256" key="7">
    <source>
        <dbReference type="ARBA" id="ARBA00022840"/>
    </source>
</evidence>
<dbReference type="Gene3D" id="2.60.40.10">
    <property type="entry name" value="Immunoglobulins"/>
    <property type="match status" value="1"/>
</dbReference>
<evidence type="ECO:0000256" key="1">
    <source>
        <dbReference type="ARBA" id="ARBA00000085"/>
    </source>
</evidence>
<dbReference type="SMART" id="SM00388">
    <property type="entry name" value="HisKA"/>
    <property type="match status" value="1"/>
</dbReference>
<dbReference type="Gene3D" id="1.10.287.130">
    <property type="match status" value="1"/>
</dbReference>
<evidence type="ECO:0000256" key="4">
    <source>
        <dbReference type="ARBA" id="ARBA00022679"/>
    </source>
</evidence>
<dbReference type="CDD" id="cd00075">
    <property type="entry name" value="HATPase"/>
    <property type="match status" value="1"/>
</dbReference>
<evidence type="ECO:0000256" key="5">
    <source>
        <dbReference type="ARBA" id="ARBA00022741"/>
    </source>
</evidence>
<dbReference type="InterPro" id="IPR018062">
    <property type="entry name" value="HTH_AraC-typ_CS"/>
</dbReference>
<dbReference type="Pfam" id="PF02518">
    <property type="entry name" value="HATPase_c"/>
    <property type="match status" value="1"/>
</dbReference>
<dbReference type="InterPro" id="IPR003661">
    <property type="entry name" value="HisK_dim/P_dom"/>
</dbReference>
<keyword evidence="4" id="KW-0808">Transferase</keyword>
<evidence type="ECO:0000313" key="12">
    <source>
        <dbReference type="EMBL" id="RGR37044.1"/>
    </source>
</evidence>
<dbReference type="SUPFAM" id="SSF55874">
    <property type="entry name" value="ATPase domain of HSP90 chaperone/DNA topoisomerase II/histidine kinase"/>
    <property type="match status" value="1"/>
</dbReference>
<comment type="caution">
    <text evidence="12">The sequence shown here is derived from an EMBL/GenBank/DDBJ whole genome shotgun (WGS) entry which is preliminary data.</text>
</comment>
<protein>
    <recommendedName>
        <fullName evidence="2">histidine kinase</fullName>
        <ecNumber evidence="2">2.7.13.3</ecNumber>
    </recommendedName>
</protein>
<dbReference type="PROSITE" id="PS50109">
    <property type="entry name" value="HIS_KIN"/>
    <property type="match status" value="1"/>
</dbReference>
<dbReference type="SMART" id="SM00342">
    <property type="entry name" value="HTH_ARAC"/>
    <property type="match status" value="1"/>
</dbReference>
<dbReference type="InterPro" id="IPR015943">
    <property type="entry name" value="WD40/YVTN_repeat-like_dom_sf"/>
</dbReference>
<dbReference type="GO" id="GO:0005524">
    <property type="term" value="F:ATP binding"/>
    <property type="evidence" value="ECO:0007669"/>
    <property type="project" value="UniProtKB-KW"/>
</dbReference>
<dbReference type="PROSITE" id="PS00041">
    <property type="entry name" value="HTH_ARAC_FAMILY_1"/>
    <property type="match status" value="1"/>
</dbReference>
<dbReference type="Pfam" id="PF00072">
    <property type="entry name" value="Response_reg"/>
    <property type="match status" value="1"/>
</dbReference>
<evidence type="ECO:0000256" key="3">
    <source>
        <dbReference type="ARBA" id="ARBA00022553"/>
    </source>
</evidence>
<keyword evidence="9" id="KW-0805">Transcription regulation</keyword>
<dbReference type="SUPFAM" id="SSF63829">
    <property type="entry name" value="Calcium-dependent phosphotriesterase"/>
    <property type="match status" value="2"/>
</dbReference>